<name>A0A2T7NV40_POMCA</name>
<accession>A0A2T7NV40</accession>
<evidence type="ECO:0000313" key="3">
    <source>
        <dbReference type="Proteomes" id="UP000245119"/>
    </source>
</evidence>
<organism evidence="2 3">
    <name type="scientific">Pomacea canaliculata</name>
    <name type="common">Golden apple snail</name>
    <dbReference type="NCBI Taxonomy" id="400727"/>
    <lineage>
        <taxon>Eukaryota</taxon>
        <taxon>Metazoa</taxon>
        <taxon>Spiralia</taxon>
        <taxon>Lophotrochozoa</taxon>
        <taxon>Mollusca</taxon>
        <taxon>Gastropoda</taxon>
        <taxon>Caenogastropoda</taxon>
        <taxon>Architaenioglossa</taxon>
        <taxon>Ampullarioidea</taxon>
        <taxon>Ampullariidae</taxon>
        <taxon>Pomacea</taxon>
    </lineage>
</organism>
<evidence type="ECO:0000256" key="1">
    <source>
        <dbReference type="SAM" id="MobiDB-lite"/>
    </source>
</evidence>
<evidence type="ECO:0000313" key="2">
    <source>
        <dbReference type="EMBL" id="PVD25025.1"/>
    </source>
</evidence>
<dbReference type="Proteomes" id="UP000245119">
    <property type="component" value="Linkage Group LG9"/>
</dbReference>
<dbReference type="AlphaFoldDB" id="A0A2T7NV40"/>
<proteinExistence type="predicted"/>
<reference evidence="2 3" key="1">
    <citation type="submission" date="2018-04" db="EMBL/GenBank/DDBJ databases">
        <title>The genome of golden apple snail Pomacea canaliculata provides insight into stress tolerance and invasive adaptation.</title>
        <authorList>
            <person name="Liu C."/>
            <person name="Liu B."/>
            <person name="Ren Y."/>
            <person name="Zhang Y."/>
            <person name="Wang H."/>
            <person name="Li S."/>
            <person name="Jiang F."/>
            <person name="Yin L."/>
            <person name="Zhang G."/>
            <person name="Qian W."/>
            <person name="Fan W."/>
        </authorList>
    </citation>
    <scope>NUCLEOTIDE SEQUENCE [LARGE SCALE GENOMIC DNA]</scope>
    <source>
        <strain evidence="2">SZHN2017</strain>
        <tissue evidence="2">Muscle</tissue>
    </source>
</reference>
<gene>
    <name evidence="2" type="ORF">C0Q70_15522</name>
</gene>
<sequence>MELHELAVVRRRATTLRGRAARLTSSTLLQDLSQSRRCSRKMPRRLLQPLPPPPFHITHSQSPRNGPVGSCVHLSLTDFPPLQLRASSSLTV</sequence>
<comment type="caution">
    <text evidence="2">The sequence shown here is derived from an EMBL/GenBank/DDBJ whole genome shotgun (WGS) entry which is preliminary data.</text>
</comment>
<feature type="region of interest" description="Disordered" evidence="1">
    <location>
        <begin position="32"/>
        <end position="70"/>
    </location>
</feature>
<protein>
    <submittedName>
        <fullName evidence="2">Uncharacterized protein</fullName>
    </submittedName>
</protein>
<dbReference type="EMBL" id="PZQS01000009">
    <property type="protein sequence ID" value="PVD25025.1"/>
    <property type="molecule type" value="Genomic_DNA"/>
</dbReference>
<keyword evidence="3" id="KW-1185">Reference proteome</keyword>